<sequence>MNENMLTTPQYILNTQGLRCPEPLMIVRKTIRNMKNGETILILSDDPSTIHDIPNFCRFMEHSLLNRSIELLPYKFFLKKGIK</sequence>
<dbReference type="EMBL" id="LR217703">
    <property type="protein sequence ID" value="VFP79500.1"/>
    <property type="molecule type" value="Genomic_DNA"/>
</dbReference>
<dbReference type="Pfam" id="PF01206">
    <property type="entry name" value="TusA"/>
    <property type="match status" value="1"/>
</dbReference>
<dbReference type="AlphaFoldDB" id="A0A451D1M0"/>
<comment type="pathway">
    <text evidence="4">tRNA modification.</text>
</comment>
<evidence type="ECO:0000256" key="2">
    <source>
        <dbReference type="ARBA" id="ARBA00022490"/>
    </source>
</evidence>
<dbReference type="SUPFAM" id="SSF64307">
    <property type="entry name" value="SirA-like"/>
    <property type="match status" value="1"/>
</dbReference>
<dbReference type="Proteomes" id="UP000294412">
    <property type="component" value="Chromosome"/>
</dbReference>
<reference evidence="6 7" key="1">
    <citation type="submission" date="2019-02" db="EMBL/GenBank/DDBJ databases">
        <authorList>
            <person name="Manzano-Marin A."/>
            <person name="Manzano-Marin A."/>
        </authorList>
    </citation>
    <scope>NUCLEOTIDE SEQUENCE [LARGE SCALE GENOMIC DNA]</scope>
    <source>
        <strain evidence="6 7">ErCicuneomaculata</strain>
    </source>
</reference>
<protein>
    <recommendedName>
        <fullName evidence="4">Sulfur carrier protein TusA</fullName>
    </recommendedName>
    <alternativeName>
        <fullName evidence="4">Sulfur mediator TusA</fullName>
    </alternativeName>
    <alternativeName>
        <fullName evidence="4">Sulfur transfer protein TusA</fullName>
    </alternativeName>
    <alternativeName>
        <fullName evidence="4">tRNA 2-thiouridine synthesizing protein A</fullName>
    </alternativeName>
</protein>
<dbReference type="PANTHER" id="PTHR33279:SF2">
    <property type="entry name" value="SULFUR CARRIER PROTEIN TUSA"/>
    <property type="match status" value="1"/>
</dbReference>
<feature type="active site" description="Cysteine persulfide intermediate" evidence="4">
    <location>
        <position position="20"/>
    </location>
</feature>
<feature type="domain" description="UPF0033" evidence="5">
    <location>
        <begin position="13"/>
        <end position="37"/>
    </location>
</feature>
<evidence type="ECO:0000256" key="3">
    <source>
        <dbReference type="ARBA" id="ARBA00022694"/>
    </source>
</evidence>
<comment type="function">
    <text evidence="4">Sulfur carrier protein involved in sulfur trafficking in the cell. Part of a sulfur-relay system required for 2-thiolation during synthesis of 2-thiouridine of the modified wobble base 5-methylaminomethyl-2-thiouridine (mnm(5)s(2)U) in tRNA. Interacts with IscS and stimulates its cysteine desulfurase activity. Accepts an activated sulfur from IscS, which is then transferred to TusD, and thus determines the direction of sulfur flow from IscS to 2-thiouridine formation. Also appears to be involved in sulfur transfer for the biosynthesis of molybdopterin.</text>
</comment>
<comment type="subunit">
    <text evidence="4">Interacts with IscS.</text>
</comment>
<evidence type="ECO:0000256" key="4">
    <source>
        <dbReference type="HAMAP-Rule" id="MF_00413"/>
    </source>
</evidence>
<evidence type="ECO:0000313" key="7">
    <source>
        <dbReference type="Proteomes" id="UP000294412"/>
    </source>
</evidence>
<dbReference type="GO" id="GO:0005737">
    <property type="term" value="C:cytoplasm"/>
    <property type="evidence" value="ECO:0007669"/>
    <property type="project" value="UniProtKB-SubCell"/>
</dbReference>
<dbReference type="PANTHER" id="PTHR33279">
    <property type="entry name" value="SULFUR CARRIER PROTEIN YEDF-RELATED"/>
    <property type="match status" value="1"/>
</dbReference>
<dbReference type="InterPro" id="IPR036868">
    <property type="entry name" value="TusA-like_sf"/>
</dbReference>
<dbReference type="InterPro" id="IPR022931">
    <property type="entry name" value="Sulphur_carrier_TusA"/>
</dbReference>
<dbReference type="HAMAP" id="MF_00413">
    <property type="entry name" value="Thiourid_synth_A"/>
    <property type="match status" value="1"/>
</dbReference>
<dbReference type="Gene3D" id="3.30.110.40">
    <property type="entry name" value="TusA-like domain"/>
    <property type="match status" value="1"/>
</dbReference>
<organism evidence="6 7">
    <name type="scientific">Candidatus Erwinia haradaeae</name>
    <dbReference type="NCBI Taxonomy" id="1922217"/>
    <lineage>
        <taxon>Bacteria</taxon>
        <taxon>Pseudomonadati</taxon>
        <taxon>Pseudomonadota</taxon>
        <taxon>Gammaproteobacteria</taxon>
        <taxon>Enterobacterales</taxon>
        <taxon>Erwiniaceae</taxon>
        <taxon>Erwinia</taxon>
    </lineage>
</organism>
<comment type="subcellular location">
    <subcellularLocation>
        <location evidence="4">Cytoplasm</location>
    </subcellularLocation>
</comment>
<evidence type="ECO:0000259" key="5">
    <source>
        <dbReference type="PROSITE" id="PS01148"/>
    </source>
</evidence>
<dbReference type="PROSITE" id="PS01148">
    <property type="entry name" value="UPF0033"/>
    <property type="match status" value="1"/>
</dbReference>
<proteinExistence type="inferred from homology"/>
<keyword evidence="3 4" id="KW-0819">tRNA processing</keyword>
<evidence type="ECO:0000256" key="1">
    <source>
        <dbReference type="ARBA" id="ARBA00008984"/>
    </source>
</evidence>
<dbReference type="NCBIfam" id="NF001423">
    <property type="entry name" value="PRK00299.1"/>
    <property type="match status" value="1"/>
</dbReference>
<gene>
    <name evidence="4 6" type="primary">tusA</name>
    <name evidence="6" type="ORF">ERCICUMA2628_051</name>
</gene>
<dbReference type="GO" id="GO:0097163">
    <property type="term" value="F:sulfur carrier activity"/>
    <property type="evidence" value="ECO:0007669"/>
    <property type="project" value="UniProtKB-UniRule"/>
</dbReference>
<comment type="similarity">
    <text evidence="1 4">Belongs to the sulfur carrier protein TusA family.</text>
</comment>
<dbReference type="GO" id="GO:0002143">
    <property type="term" value="P:tRNA wobble position uridine thiolation"/>
    <property type="evidence" value="ECO:0007669"/>
    <property type="project" value="InterPro"/>
</dbReference>
<name>A0A451D1M0_9GAMM</name>
<accession>A0A451D1M0</accession>
<dbReference type="InterPro" id="IPR001455">
    <property type="entry name" value="TusA-like"/>
</dbReference>
<keyword evidence="2 4" id="KW-0963">Cytoplasm</keyword>
<evidence type="ECO:0000313" key="6">
    <source>
        <dbReference type="EMBL" id="VFP79500.1"/>
    </source>
</evidence>